<dbReference type="RefSeq" id="WP_172161434.1">
    <property type="nucleotide sequence ID" value="NZ_CP053564.1"/>
</dbReference>
<dbReference type="PANTHER" id="PTHR48228:SF5">
    <property type="entry name" value="ALPHA-METHYLACYL-COA RACEMASE"/>
    <property type="match status" value="1"/>
</dbReference>
<keyword evidence="2" id="KW-1185">Reference proteome</keyword>
<dbReference type="KEGG" id="pbro:HOP40_21705"/>
<gene>
    <name evidence="1" type="ORF">HOP40_21705</name>
</gene>
<dbReference type="Gene3D" id="3.30.1540.10">
    <property type="entry name" value="formyl-coa transferase, domain 3"/>
    <property type="match status" value="1"/>
</dbReference>
<dbReference type="Pfam" id="PF02515">
    <property type="entry name" value="CoA_transf_3"/>
    <property type="match status" value="2"/>
</dbReference>
<dbReference type="InterPro" id="IPR003673">
    <property type="entry name" value="CoA-Trfase_fam_III"/>
</dbReference>
<proteinExistence type="predicted"/>
<dbReference type="InterPro" id="IPR023606">
    <property type="entry name" value="CoA-Trfase_III_dom_1_sf"/>
</dbReference>
<sequence>MPDPDLLEGIRVVDLGGHVAGPLASLLLADQGADVVHVDRPGAPDADAASDAFYLRGKRRLTLDLTDDADLDVARRLAERADVVVDNLRPGVLSRFGLGYEQLRDRAPRLVHLSLPAFAPDDPRHDLPGWECVVDAATANCRLRAGEQPPGWDPARPTYSAVPVASNVAAFLGAVGVVAALVERRRSGRGQQVTAPLFDAVFETIADAGAHPTARGVPVQLPLRANGSGTYACADGRHVQYNPIGADRRFLTWFLDAAGRPEWTSTTDDALLRTRLTGLFATRPAAEWEALGARAGVPLALVRTAQEWLRTPHALESGTVVLLDDPVLGPVPVPGAAVEVVGPGARPARLRPRHLPDADRDDVLRELASTRPRTAPGPSRERIRPLAGLRVLDLTQILAGPTSARLLGELGATVTKINAPQRRVGAHGVVNRGKDSLLLDVRRPAGQDLFWTLASRADVVLQNFTPGTAERYGIGAAHVLARHPQVVHVSISCYGTTGPWATGRGYETQAQAVTGIMDRAGGDGPPAVLGPYNLLDYGTGVLGAYAAVLGVLRRDTTGAGLALATSLARTAGHHQARLLVGGDDGPRGPRALGEHPLHGFHRAADGWFALAAEPADLPRLAAVPGLHDLAGLDPLGPGLAPVLADLLTRRGVVDWVSDLAAAGFGAHPVLGLADVMADPSARARGVVVTQESEEVGEVTAPGVTLGLSATPLRVGAPARRPGSDAEKVLADAGLAAALPALARAWALQTEDLPPGWPPA</sequence>
<dbReference type="AlphaFoldDB" id="A0A6M6JNR9"/>
<protein>
    <submittedName>
        <fullName evidence="1">CoA transferase</fullName>
    </submittedName>
</protein>
<dbReference type="PANTHER" id="PTHR48228">
    <property type="entry name" value="SUCCINYL-COA--D-CITRAMALATE COA-TRANSFERASE"/>
    <property type="match status" value="1"/>
</dbReference>
<keyword evidence="1" id="KW-0808">Transferase</keyword>
<accession>A0A6M6JNR9</accession>
<name>A0A6M6JNR9_9PSEU</name>
<dbReference type="Proteomes" id="UP000505377">
    <property type="component" value="Chromosome"/>
</dbReference>
<dbReference type="InterPro" id="IPR044855">
    <property type="entry name" value="CoA-Trfase_III_dom3_sf"/>
</dbReference>
<dbReference type="EMBL" id="CP053564">
    <property type="protein sequence ID" value="QJY48089.1"/>
    <property type="molecule type" value="Genomic_DNA"/>
</dbReference>
<dbReference type="InterPro" id="IPR050509">
    <property type="entry name" value="CoA-transferase_III"/>
</dbReference>
<organism evidence="1 2">
    <name type="scientific">Pseudonocardia broussonetiae</name>
    <dbReference type="NCBI Taxonomy" id="2736640"/>
    <lineage>
        <taxon>Bacteria</taxon>
        <taxon>Bacillati</taxon>
        <taxon>Actinomycetota</taxon>
        <taxon>Actinomycetes</taxon>
        <taxon>Pseudonocardiales</taxon>
        <taxon>Pseudonocardiaceae</taxon>
        <taxon>Pseudonocardia</taxon>
    </lineage>
</organism>
<dbReference type="Gene3D" id="3.40.50.10540">
    <property type="entry name" value="Crotonobetainyl-coa:carnitine coa-transferase, domain 1"/>
    <property type="match status" value="2"/>
</dbReference>
<reference evidence="1 2" key="1">
    <citation type="submission" date="2020-05" db="EMBL/GenBank/DDBJ databases">
        <authorList>
            <person name="Mo P."/>
        </authorList>
    </citation>
    <scope>NUCLEOTIDE SEQUENCE [LARGE SCALE GENOMIC DNA]</scope>
    <source>
        <strain evidence="1 2">Gen01</strain>
    </source>
</reference>
<dbReference type="GO" id="GO:0016740">
    <property type="term" value="F:transferase activity"/>
    <property type="evidence" value="ECO:0007669"/>
    <property type="project" value="UniProtKB-KW"/>
</dbReference>
<evidence type="ECO:0000313" key="1">
    <source>
        <dbReference type="EMBL" id="QJY48089.1"/>
    </source>
</evidence>
<evidence type="ECO:0000313" key="2">
    <source>
        <dbReference type="Proteomes" id="UP000505377"/>
    </source>
</evidence>
<dbReference type="SUPFAM" id="SSF89796">
    <property type="entry name" value="CoA-transferase family III (CaiB/BaiF)"/>
    <property type="match status" value="2"/>
</dbReference>